<dbReference type="EC" id="3.-.-.-" evidence="2"/>
<dbReference type="KEGG" id="csy:CENSYa_0516"/>
<organism evidence="2 3">
    <name type="scientific">Cenarchaeum symbiosum (strain A)</name>
    <dbReference type="NCBI Taxonomy" id="414004"/>
    <lineage>
        <taxon>Archaea</taxon>
        <taxon>Nitrososphaerota</taxon>
        <taxon>Candidatus Cenarchaeales</taxon>
        <taxon>Candidatus Cenarchaeaceae</taxon>
        <taxon>Candidatus Cenarchaeum</taxon>
    </lineage>
</organism>
<protein>
    <submittedName>
        <fullName evidence="2">Streptogramin lyase</fullName>
        <ecNumber evidence="2">3.-.-.-</ecNumber>
    </submittedName>
</protein>
<keyword evidence="3" id="KW-1185">Reference proteome</keyword>
<evidence type="ECO:0000313" key="3">
    <source>
        <dbReference type="Proteomes" id="UP000000758"/>
    </source>
</evidence>
<dbReference type="InterPro" id="IPR051344">
    <property type="entry name" value="Vgb"/>
</dbReference>
<dbReference type="EnsemblBacteria" id="ABK77149">
    <property type="protein sequence ID" value="ABK77149"/>
    <property type="gene ID" value="CENSYa_0516"/>
</dbReference>
<dbReference type="AlphaFoldDB" id="A0RUY2"/>
<dbReference type="PANTHER" id="PTHR40274">
    <property type="entry name" value="VIRGINIAMYCIN B LYASE"/>
    <property type="match status" value="1"/>
</dbReference>
<gene>
    <name evidence="2" type="ordered locus">CENSYa_0516</name>
</gene>
<dbReference type="Proteomes" id="UP000000758">
    <property type="component" value="Chromosome"/>
</dbReference>
<keyword evidence="2" id="KW-0456">Lyase</keyword>
<accession>A0RUY2</accession>
<dbReference type="PATRIC" id="fig|414004.10.peg.474"/>
<dbReference type="HOGENOM" id="CLU_505894_0_0_2"/>
<dbReference type="GO" id="GO:0016787">
    <property type="term" value="F:hydrolase activity"/>
    <property type="evidence" value="ECO:0007669"/>
    <property type="project" value="UniProtKB-KW"/>
</dbReference>
<evidence type="ECO:0000313" key="2">
    <source>
        <dbReference type="EMBL" id="ABK77149.1"/>
    </source>
</evidence>
<dbReference type="Pfam" id="PF24684">
    <property type="entry name" value="Vgb_lyase"/>
    <property type="match status" value="1"/>
</dbReference>
<feature type="region of interest" description="Disordered" evidence="1">
    <location>
        <begin position="1"/>
        <end position="20"/>
    </location>
</feature>
<dbReference type="PANTHER" id="PTHR40274:SF3">
    <property type="entry name" value="VIRGINIAMYCIN B LYASE"/>
    <property type="match status" value="1"/>
</dbReference>
<feature type="compositionally biased region" description="Polar residues" evidence="1">
    <location>
        <begin position="7"/>
        <end position="18"/>
    </location>
</feature>
<name>A0RUY2_CENSY</name>
<dbReference type="InterPro" id="IPR015943">
    <property type="entry name" value="WD40/YVTN_repeat-like_dom_sf"/>
</dbReference>
<dbReference type="Gene3D" id="2.130.10.10">
    <property type="entry name" value="YVTN repeat-like/Quinoprotein amine dehydrogenase"/>
    <property type="match status" value="2"/>
</dbReference>
<keyword evidence="2" id="KW-0378">Hydrolase</keyword>
<proteinExistence type="predicted"/>
<evidence type="ECO:0000256" key="1">
    <source>
        <dbReference type="SAM" id="MobiDB-lite"/>
    </source>
</evidence>
<dbReference type="STRING" id="414004.CENSYa_0516"/>
<reference evidence="2 3" key="1">
    <citation type="journal article" date="2006" name="Proc. Natl. Acad. Sci. U.S.A.">
        <title>Genomic analysis of the uncultivated marine crenarchaeote Cenarchaeum symbiosum.</title>
        <authorList>
            <person name="Hallam S.J."/>
            <person name="Konstantinidis K.T."/>
            <person name="Putnam N."/>
            <person name="Schleper C."/>
            <person name="Watanabe Y."/>
            <person name="Sugahara J."/>
            <person name="Preston C."/>
            <person name="de la Torre J."/>
            <person name="Richardson P.M."/>
            <person name="DeLong E.F."/>
        </authorList>
    </citation>
    <scope>NUCLEOTIDE SEQUENCE [LARGE SCALE GENOMIC DNA]</scope>
    <source>
        <strain evidence="3">A</strain>
    </source>
</reference>
<dbReference type="EMBL" id="DP000238">
    <property type="protein sequence ID" value="ABK77149.1"/>
    <property type="molecule type" value="Genomic_DNA"/>
</dbReference>
<sequence length="508" mass="55709">MPGAMQDNMSAATFTGTPADNFPDVQRAQYCGTGEASSSRFITEYKIPTDCTQPLAITTDPDGNVWFAQVNTGRIAKFDPATEEFAEYDNPRWPQQGRSMFWGIDYHEGELWYTDEAYDSIWKYSVENGTYDRLDYPASDDSLPQKIEVSEERIIINDFTGGKITFLGMEGEASEYEEFPVPVNATLSDTGDAIHGYDLPSPVNYSLAGDFGLDAAGNIWYTNWIFQGSGVLVRFDPDGYSANASAADYLRVYELPADMETPNGAAVGPDGRIWIADTSSSFFFSFDPIFGGFTKYVTSGLQESSYGNATGVIRDPVSRPYWMEVDDSGRLVFNEQTANRLGVFDPAEEMLVEYTIPSKNPNWADCGENTDCGLAQTFGIALDGEKVWFTEWVENNIGVLDTSVPLPYEIEVGGEITVPRDGTAEISFTVVPLGGSSGKVRMVAADTAAFRDIVIEPDVLELGELDGPRTIDLTINTGSFAIKGTHKVLLGVQDDDVSVSRYVTVNIV</sequence>
<dbReference type="GO" id="GO:0016829">
    <property type="term" value="F:lyase activity"/>
    <property type="evidence" value="ECO:0007669"/>
    <property type="project" value="UniProtKB-KW"/>
</dbReference>
<dbReference type="SUPFAM" id="SSF63829">
    <property type="entry name" value="Calcium-dependent phosphotriesterase"/>
    <property type="match status" value="1"/>
</dbReference>